<evidence type="ECO:0000313" key="1">
    <source>
        <dbReference type="EMBL" id="KAK7203323.1"/>
    </source>
</evidence>
<organism evidence="1 2">
    <name type="scientific">Myxozyma melibiosi</name>
    <dbReference type="NCBI Taxonomy" id="54550"/>
    <lineage>
        <taxon>Eukaryota</taxon>
        <taxon>Fungi</taxon>
        <taxon>Dikarya</taxon>
        <taxon>Ascomycota</taxon>
        <taxon>Saccharomycotina</taxon>
        <taxon>Lipomycetes</taxon>
        <taxon>Lipomycetales</taxon>
        <taxon>Lipomycetaceae</taxon>
        <taxon>Myxozyma</taxon>
    </lineage>
</organism>
<dbReference type="InterPro" id="IPR011044">
    <property type="entry name" value="Quino_amine_DH_bsu"/>
</dbReference>
<dbReference type="Pfam" id="PF00400">
    <property type="entry name" value="WD40"/>
    <property type="match status" value="1"/>
</dbReference>
<keyword evidence="2" id="KW-1185">Reference proteome</keyword>
<dbReference type="PANTHER" id="PTHR16220">
    <property type="entry name" value="WD REPEAT PROTEIN 8-RELATED"/>
    <property type="match status" value="1"/>
</dbReference>
<accession>A0ABR1F2I4</accession>
<comment type="caution">
    <text evidence="1">The sequence shown here is derived from an EMBL/GenBank/DDBJ whole genome shotgun (WGS) entry which is preliminary data.</text>
</comment>
<dbReference type="PANTHER" id="PTHR16220:SF0">
    <property type="entry name" value="WD REPEAT-CONTAINING PROTEIN WRAP73"/>
    <property type="match status" value="1"/>
</dbReference>
<evidence type="ECO:0000313" key="2">
    <source>
        <dbReference type="Proteomes" id="UP001498771"/>
    </source>
</evidence>
<proteinExistence type="predicted"/>
<protein>
    <submittedName>
        <fullName evidence="1">Quino protein amine dehydrogenase</fullName>
    </submittedName>
</protein>
<sequence>MEFSEFIATTGKDLIRQIAPAVSYSGKYIATISTSSPAAALSASNTSKPLRSKSGNGTAAAQGTVQHELVIRGTRSLAVKRKIFMPLGFTPRFLKWYRPATLGLPADPEDSSSTSQIDDDVHRILAADEAGQVCVWDIDGILARTIVDEIEDLKSVVIIRQLDWGANVPVKAVDWGRSPDEILVFSDYNVAVAVWSIASRECVQLYHPKYTTHHGYSFQPGSRHLTVLSHPVADDVLSIYGGPLSNLQSLASFSLTDFYHAKGFKWSPDGRWIAVYDTITNFQVGVYTPLGALYRVFITTEIGLGVCDIEWSPAGNLLAVASYDGLIRCLNTWTFTPTVILKHQPTIQTKEPVVFVERPISSKEGFAKYERVLQYPVSPPKLKTSPTDAPPKTGFSIMAFNKDGTLLATKYDLIPTTLWIWSLRTLAPVAILVHVRKVKSAVWHPNKQHLLMITCATANAKDDESYENYNLADVGVENDCSIRIWNSEWRAPVAFAVPKVNSKGAFSNILEATWIRDDQQFVNSIDMDSTLDEDTKMGLRAKILISDRGAYSVGYLDDEQETEDDDTKVQRLIDGVQQQEWAEAMTTTCIDDTFANIAPRQRSIPT</sequence>
<dbReference type="InterPro" id="IPR052778">
    <property type="entry name" value="Centrosome-WD_assoc"/>
</dbReference>
<dbReference type="SUPFAM" id="SSF50969">
    <property type="entry name" value="YVTN repeat-like/Quinoprotein amine dehydrogenase"/>
    <property type="match status" value="1"/>
</dbReference>
<dbReference type="Proteomes" id="UP001498771">
    <property type="component" value="Unassembled WGS sequence"/>
</dbReference>
<gene>
    <name evidence="1" type="ORF">BZA70DRAFT_77019</name>
</gene>
<dbReference type="EMBL" id="JBBJBU010000012">
    <property type="protein sequence ID" value="KAK7203323.1"/>
    <property type="molecule type" value="Genomic_DNA"/>
</dbReference>
<dbReference type="RefSeq" id="XP_064766356.1">
    <property type="nucleotide sequence ID" value="XM_064915387.1"/>
</dbReference>
<dbReference type="Gene3D" id="2.130.10.10">
    <property type="entry name" value="YVTN repeat-like/Quinoprotein amine dehydrogenase"/>
    <property type="match status" value="2"/>
</dbReference>
<dbReference type="InterPro" id="IPR001680">
    <property type="entry name" value="WD40_rpt"/>
</dbReference>
<reference evidence="1 2" key="1">
    <citation type="submission" date="2024-03" db="EMBL/GenBank/DDBJ databases">
        <title>Genome-scale model development and genomic sequencing of the oleaginous clade Lipomyces.</title>
        <authorList>
            <consortium name="Lawrence Berkeley National Laboratory"/>
            <person name="Czajka J.J."/>
            <person name="Han Y."/>
            <person name="Kim J."/>
            <person name="Mondo S.J."/>
            <person name="Hofstad B.A."/>
            <person name="Robles A."/>
            <person name="Haridas S."/>
            <person name="Riley R."/>
            <person name="LaButti K."/>
            <person name="Pangilinan J."/>
            <person name="Andreopoulos W."/>
            <person name="Lipzen A."/>
            <person name="Yan J."/>
            <person name="Wang M."/>
            <person name="Ng V."/>
            <person name="Grigoriev I.V."/>
            <person name="Spatafora J.W."/>
            <person name="Magnuson J.K."/>
            <person name="Baker S.E."/>
            <person name="Pomraning K.R."/>
        </authorList>
    </citation>
    <scope>NUCLEOTIDE SEQUENCE [LARGE SCALE GENOMIC DNA]</scope>
    <source>
        <strain evidence="1 2">Phaff 52-87</strain>
    </source>
</reference>
<dbReference type="InterPro" id="IPR015943">
    <property type="entry name" value="WD40/YVTN_repeat-like_dom_sf"/>
</dbReference>
<dbReference type="GeneID" id="90040899"/>
<name>A0ABR1F2I4_9ASCO</name>